<protein>
    <submittedName>
        <fullName evidence="8">Cation diffusion facilitator family transporter</fullName>
    </submittedName>
</protein>
<dbReference type="InterPro" id="IPR006121">
    <property type="entry name" value="HMA_dom"/>
</dbReference>
<comment type="caution">
    <text evidence="8">The sequence shown here is derived from an EMBL/GenBank/DDBJ whole genome shotgun (WGS) entry which is preliminary data.</text>
</comment>
<feature type="transmembrane region" description="Helical" evidence="6">
    <location>
        <begin position="178"/>
        <end position="199"/>
    </location>
</feature>
<dbReference type="InterPro" id="IPR036163">
    <property type="entry name" value="HMA_dom_sf"/>
</dbReference>
<dbReference type="PANTHER" id="PTHR11562">
    <property type="entry name" value="CATION EFFLUX PROTEIN/ ZINC TRANSPORTER"/>
    <property type="match status" value="1"/>
</dbReference>
<reference evidence="8" key="1">
    <citation type="journal article" name="Emerg. Infect. Dis.">
        <title>Two cases of a newly characterized neisseria species.</title>
        <authorList>
            <person name="Mustapha M."/>
            <person name="Lemos A.P.S."/>
            <person name="Harrison L.H."/>
            <person name="Vantyne D."/>
            <person name="Sacchi C.T."/>
        </authorList>
    </citation>
    <scope>NUCLEOTIDE SEQUENCE</scope>
    <source>
        <strain evidence="8">N.95.16</strain>
    </source>
</reference>
<evidence type="ECO:0000256" key="5">
    <source>
        <dbReference type="ARBA" id="ARBA00023136"/>
    </source>
</evidence>
<comment type="subcellular location">
    <subcellularLocation>
        <location evidence="1">Membrane</location>
        <topology evidence="1">Multi-pass membrane protein</topology>
    </subcellularLocation>
</comment>
<keyword evidence="3" id="KW-0864">Zinc transport</keyword>
<dbReference type="InterPro" id="IPR050681">
    <property type="entry name" value="CDF/SLC30A"/>
</dbReference>
<organism evidence="8 9">
    <name type="scientific">Neisseria brasiliensis</name>
    <dbReference type="NCBI Taxonomy" id="2666100"/>
    <lineage>
        <taxon>Bacteria</taxon>
        <taxon>Pseudomonadati</taxon>
        <taxon>Pseudomonadota</taxon>
        <taxon>Betaproteobacteria</taxon>
        <taxon>Neisseriales</taxon>
        <taxon>Neisseriaceae</taxon>
        <taxon>Neisseria</taxon>
    </lineage>
</organism>
<dbReference type="EMBL" id="WJXO01000001">
    <property type="protein sequence ID" value="MRN39027.1"/>
    <property type="molecule type" value="Genomic_DNA"/>
</dbReference>
<evidence type="ECO:0000259" key="7">
    <source>
        <dbReference type="Pfam" id="PF01545"/>
    </source>
</evidence>
<dbReference type="AlphaFoldDB" id="A0A7X2H1N6"/>
<feature type="transmembrane region" description="Helical" evidence="6">
    <location>
        <begin position="88"/>
        <end position="110"/>
    </location>
</feature>
<dbReference type="InterPro" id="IPR027469">
    <property type="entry name" value="Cation_efflux_TMD_sf"/>
</dbReference>
<dbReference type="GO" id="GO:0046872">
    <property type="term" value="F:metal ion binding"/>
    <property type="evidence" value="ECO:0007669"/>
    <property type="project" value="InterPro"/>
</dbReference>
<proteinExistence type="predicted"/>
<evidence type="ECO:0000256" key="3">
    <source>
        <dbReference type="ARBA" id="ARBA00022906"/>
    </source>
</evidence>
<evidence type="ECO:0000256" key="2">
    <source>
        <dbReference type="ARBA" id="ARBA00022692"/>
    </source>
</evidence>
<dbReference type="Gene3D" id="1.20.1510.10">
    <property type="entry name" value="Cation efflux protein transmembrane domain"/>
    <property type="match status" value="1"/>
</dbReference>
<feature type="transmembrane region" description="Helical" evidence="6">
    <location>
        <begin position="122"/>
        <end position="140"/>
    </location>
</feature>
<feature type="transmembrane region" description="Helical" evidence="6">
    <location>
        <begin position="243"/>
        <end position="261"/>
    </location>
</feature>
<keyword evidence="2 6" id="KW-0812">Transmembrane</keyword>
<evidence type="ECO:0000256" key="6">
    <source>
        <dbReference type="SAM" id="Phobius"/>
    </source>
</evidence>
<dbReference type="CDD" id="cd00371">
    <property type="entry name" value="HMA"/>
    <property type="match status" value="1"/>
</dbReference>
<keyword evidence="9" id="KW-1185">Reference proteome</keyword>
<feature type="transmembrane region" description="Helical" evidence="6">
    <location>
        <begin position="152"/>
        <end position="172"/>
    </location>
</feature>
<evidence type="ECO:0000313" key="8">
    <source>
        <dbReference type="EMBL" id="MRN39027.1"/>
    </source>
</evidence>
<dbReference type="SUPFAM" id="SSF55008">
    <property type="entry name" value="HMA, heavy metal-associated domain"/>
    <property type="match status" value="1"/>
</dbReference>
<dbReference type="PANTHER" id="PTHR11562:SF17">
    <property type="entry name" value="RE54080P-RELATED"/>
    <property type="match status" value="1"/>
</dbReference>
<dbReference type="SUPFAM" id="SSF161111">
    <property type="entry name" value="Cation efflux protein transmembrane domain-like"/>
    <property type="match status" value="1"/>
</dbReference>
<sequence>MQKSIFHITKMDCPSEEQMIRMKLGAIEGIHALEFDISNRRMTAYHHGSADEILQALAPLNFDSRLESTELNTDPLADNAQDHKERTLLWQVLAIDLFFFVFESVSGWLAGSMGLLADSLDMLADSLVYSMALLAVGTTAARKKLTARAAGYLQLVLAILGFSEVVRRFFGWEGMPDVSLMIGVSLLALAGNALCLYLLQKNKSREAHMQASMIFTSNDVIVNLGVIAAGILTLLTHSAYPDLIIGLIVFGLVARGAIKILQLAKQ</sequence>
<dbReference type="GO" id="GO:0005385">
    <property type="term" value="F:zinc ion transmembrane transporter activity"/>
    <property type="evidence" value="ECO:0007669"/>
    <property type="project" value="TreeGrafter"/>
</dbReference>
<evidence type="ECO:0000256" key="1">
    <source>
        <dbReference type="ARBA" id="ARBA00004141"/>
    </source>
</evidence>
<feature type="transmembrane region" description="Helical" evidence="6">
    <location>
        <begin position="220"/>
        <end position="237"/>
    </location>
</feature>
<keyword evidence="4 6" id="KW-1133">Transmembrane helix</keyword>
<dbReference type="GO" id="GO:0005886">
    <property type="term" value="C:plasma membrane"/>
    <property type="evidence" value="ECO:0007669"/>
    <property type="project" value="TreeGrafter"/>
</dbReference>
<dbReference type="Pfam" id="PF01545">
    <property type="entry name" value="Cation_efflux"/>
    <property type="match status" value="1"/>
</dbReference>
<keyword evidence="3" id="KW-0406">Ion transport</keyword>
<dbReference type="RefSeq" id="WP_095503410.1">
    <property type="nucleotide sequence ID" value="NZ_WJXO01000001.1"/>
</dbReference>
<gene>
    <name evidence="8" type="ORF">GJU80_11205</name>
</gene>
<dbReference type="Proteomes" id="UP000486297">
    <property type="component" value="Unassembled WGS sequence"/>
</dbReference>
<feature type="domain" description="Cation efflux protein transmembrane" evidence="7">
    <location>
        <begin position="92"/>
        <end position="260"/>
    </location>
</feature>
<name>A0A7X2H1N6_9NEIS</name>
<accession>A0A7X2H1N6</accession>
<keyword evidence="3" id="KW-0862">Zinc</keyword>
<keyword evidence="3" id="KW-0813">Transport</keyword>
<evidence type="ECO:0000256" key="4">
    <source>
        <dbReference type="ARBA" id="ARBA00022989"/>
    </source>
</evidence>
<evidence type="ECO:0000313" key="9">
    <source>
        <dbReference type="Proteomes" id="UP000486297"/>
    </source>
</evidence>
<keyword evidence="5 6" id="KW-0472">Membrane</keyword>
<dbReference type="InterPro" id="IPR058533">
    <property type="entry name" value="Cation_efflux_TM"/>
</dbReference>